<keyword evidence="3" id="KW-1185">Reference proteome</keyword>
<comment type="caution">
    <text evidence="2">The sequence shown here is derived from an EMBL/GenBank/DDBJ whole genome shotgun (WGS) entry which is preliminary data.</text>
</comment>
<evidence type="ECO:0000313" key="2">
    <source>
        <dbReference type="EMBL" id="GES51280.1"/>
    </source>
</evidence>
<dbReference type="Proteomes" id="UP000390335">
    <property type="component" value="Unassembled WGS sequence"/>
</dbReference>
<dbReference type="EMBL" id="BLAJ01000004">
    <property type="protein sequence ID" value="GES51280.1"/>
    <property type="molecule type" value="Genomic_DNA"/>
</dbReference>
<gene>
    <name evidence="2" type="ORF">RsS93_38940</name>
</gene>
<organism evidence="2 3">
    <name type="scientific">Rhizobium dioscoreae</name>
    <dbReference type="NCBI Taxonomy" id="2653122"/>
    <lineage>
        <taxon>Bacteria</taxon>
        <taxon>Pseudomonadati</taxon>
        <taxon>Pseudomonadota</taxon>
        <taxon>Alphaproteobacteria</taxon>
        <taxon>Hyphomicrobiales</taxon>
        <taxon>Rhizobiaceae</taxon>
        <taxon>Rhizobium/Agrobacterium group</taxon>
        <taxon>Rhizobium</taxon>
    </lineage>
</organism>
<feature type="region of interest" description="Disordered" evidence="1">
    <location>
        <begin position="1"/>
        <end position="70"/>
    </location>
</feature>
<sequence>MEKVLPTKAEKDARNFMESPGGRSMMMFGRSKPGASRVKASNRPIRSLPSSKQHQSTEGRGKFALQGATA</sequence>
<protein>
    <submittedName>
        <fullName evidence="2">Uncharacterized protein</fullName>
    </submittedName>
</protein>
<evidence type="ECO:0000313" key="3">
    <source>
        <dbReference type="Proteomes" id="UP000390335"/>
    </source>
</evidence>
<proteinExistence type="predicted"/>
<name>A0ABQ0Z728_9HYPH</name>
<accession>A0ABQ0Z728</accession>
<evidence type="ECO:0000256" key="1">
    <source>
        <dbReference type="SAM" id="MobiDB-lite"/>
    </source>
</evidence>
<feature type="compositionally biased region" description="Basic and acidic residues" evidence="1">
    <location>
        <begin position="1"/>
        <end position="15"/>
    </location>
</feature>
<reference evidence="2 3" key="1">
    <citation type="journal article" date="2020" name="Genome Biol. Evol.">
        <title>Rhizobium dioscoreae sp. nov., a plant growth-promoting bacterium isolated from yam (Dioscorea species).</title>
        <authorList>
            <person name="Ouyabe M."/>
            <person name="Tanaka N."/>
            <person name="Shiwa Y."/>
            <person name="Fujita N."/>
            <person name="Kikuno H."/>
            <person name="Babil P."/>
            <person name="Shiwachi H."/>
        </authorList>
    </citation>
    <scope>NUCLEOTIDE SEQUENCE [LARGE SCALE GENOMIC DNA]</scope>
    <source>
        <strain evidence="2 3">S-93</strain>
    </source>
</reference>